<proteinExistence type="predicted"/>
<reference evidence="2" key="1">
    <citation type="submission" date="2022-10" db="EMBL/GenBank/DDBJ databases">
        <title>Culturing micro-colonial fungi from biological soil crusts in the Mojave desert and describing Neophaeococcomyces mojavensis, and introducing the new genera and species Taxawa tesnikishii.</title>
        <authorList>
            <person name="Kurbessoian T."/>
            <person name="Stajich J.E."/>
        </authorList>
    </citation>
    <scope>NUCLEOTIDE SEQUENCE</scope>
    <source>
        <strain evidence="2">TK_41</strain>
    </source>
</reference>
<organism evidence="2 3">
    <name type="scientific">Cladophialophora chaetospira</name>
    <dbReference type="NCBI Taxonomy" id="386627"/>
    <lineage>
        <taxon>Eukaryota</taxon>
        <taxon>Fungi</taxon>
        <taxon>Dikarya</taxon>
        <taxon>Ascomycota</taxon>
        <taxon>Pezizomycotina</taxon>
        <taxon>Eurotiomycetes</taxon>
        <taxon>Chaetothyriomycetidae</taxon>
        <taxon>Chaetothyriales</taxon>
        <taxon>Herpotrichiellaceae</taxon>
        <taxon>Cladophialophora</taxon>
    </lineage>
</organism>
<evidence type="ECO:0000313" key="2">
    <source>
        <dbReference type="EMBL" id="KAJ9609151.1"/>
    </source>
</evidence>
<feature type="region of interest" description="Disordered" evidence="1">
    <location>
        <begin position="213"/>
        <end position="403"/>
    </location>
</feature>
<protein>
    <submittedName>
        <fullName evidence="2">Uncharacterized protein</fullName>
    </submittedName>
</protein>
<dbReference type="Proteomes" id="UP001172673">
    <property type="component" value="Unassembled WGS sequence"/>
</dbReference>
<dbReference type="AlphaFoldDB" id="A0AA38X950"/>
<feature type="compositionally biased region" description="Low complexity" evidence="1">
    <location>
        <begin position="258"/>
        <end position="269"/>
    </location>
</feature>
<gene>
    <name evidence="2" type="ORF">H2200_006923</name>
</gene>
<sequence length="475" mass="51593">MVKFRGIEVNVISQFDICKLPEFAATTSNHPDPYPAGPHPSYPTATCAVPIYPGSQIWFEYTVDGPHPTGAIYFFKLIINGVVVTSWDCTAKLGFHGKMMYNLVSESRGQVSRQALRFGDGMGEGHSEDVVQVNVYRVEKRVRIKNIEEGIGKVAIKTAKADGLRLTNSGLLEPGIRPKRYKYQLLDPVDMPYAAFKFHCRSIEYLETHSVAPLRDCNSPPSARSSMDTQSSGNVQLIPTPTQSTTQGQYDQDPNLGSSPSKNTTNTSPAKAATGNKSAEQKDATTIKTSQSLSRIHLSGSDDSLSVKARDSLEDLPSSVTRSPRSPKSPKSSKRDTVSEIPPSPTRSPQSSRQTLVKKLTITTNEGGLDEEGKKGALSPFTRGGLLRKASLPPRTAPASVTEFGPTVEEEVMAKMHEEKQEMEANAQKSALRTTAEERGGKKLIGFLSRRFAIEKGAGSNASAASKCMAGRDNR</sequence>
<feature type="compositionally biased region" description="Low complexity" evidence="1">
    <location>
        <begin position="317"/>
        <end position="330"/>
    </location>
</feature>
<comment type="caution">
    <text evidence="2">The sequence shown here is derived from an EMBL/GenBank/DDBJ whole genome shotgun (WGS) entry which is preliminary data.</text>
</comment>
<accession>A0AA38X950</accession>
<name>A0AA38X950_9EURO</name>
<evidence type="ECO:0000313" key="3">
    <source>
        <dbReference type="Proteomes" id="UP001172673"/>
    </source>
</evidence>
<feature type="compositionally biased region" description="Polar residues" evidence="1">
    <location>
        <begin position="219"/>
        <end position="257"/>
    </location>
</feature>
<evidence type="ECO:0000256" key="1">
    <source>
        <dbReference type="SAM" id="MobiDB-lite"/>
    </source>
</evidence>
<dbReference type="EMBL" id="JAPDRK010000009">
    <property type="protein sequence ID" value="KAJ9609151.1"/>
    <property type="molecule type" value="Genomic_DNA"/>
</dbReference>
<keyword evidence="3" id="KW-1185">Reference proteome</keyword>